<feature type="transmembrane region" description="Helical" evidence="12">
    <location>
        <begin position="380"/>
        <end position="402"/>
    </location>
</feature>
<keyword evidence="10" id="KW-0739">Sodium transport</keyword>
<gene>
    <name evidence="13" type="ORF">HOLleu_38822</name>
</gene>
<proteinExistence type="inferred from homology"/>
<dbReference type="PROSITE" id="PS50283">
    <property type="entry name" value="NA_SOLUT_SYMP_3"/>
    <property type="match status" value="1"/>
</dbReference>
<keyword evidence="8" id="KW-0406">Ion transport</keyword>
<keyword evidence="9 12" id="KW-0472">Membrane</keyword>
<comment type="subcellular location">
    <subcellularLocation>
        <location evidence="1">Cell membrane</location>
        <topology evidence="1">Multi-pass membrane protein</topology>
    </subcellularLocation>
</comment>
<comment type="similarity">
    <text evidence="2 11">Belongs to the sodium:solute symporter (SSF) (TC 2.A.21) family.</text>
</comment>
<feature type="transmembrane region" description="Helical" evidence="12">
    <location>
        <begin position="190"/>
        <end position="209"/>
    </location>
</feature>
<keyword evidence="7" id="KW-0915">Sodium</keyword>
<keyword evidence="14" id="KW-1185">Reference proteome</keyword>
<evidence type="ECO:0000256" key="12">
    <source>
        <dbReference type="SAM" id="Phobius"/>
    </source>
</evidence>
<comment type="caution">
    <text evidence="13">The sequence shown here is derived from an EMBL/GenBank/DDBJ whole genome shotgun (WGS) entry which is preliminary data.</text>
</comment>
<evidence type="ECO:0000256" key="1">
    <source>
        <dbReference type="ARBA" id="ARBA00004651"/>
    </source>
</evidence>
<feature type="transmembrane region" description="Helical" evidence="12">
    <location>
        <begin position="12"/>
        <end position="34"/>
    </location>
</feature>
<keyword evidence="6 12" id="KW-1133">Transmembrane helix</keyword>
<keyword evidence="5 12" id="KW-0812">Transmembrane</keyword>
<dbReference type="Gene3D" id="1.20.1730.10">
    <property type="entry name" value="Sodium/glucose cotransporter"/>
    <property type="match status" value="1"/>
</dbReference>
<dbReference type="GO" id="GO:0006814">
    <property type="term" value="P:sodium ion transport"/>
    <property type="evidence" value="ECO:0007669"/>
    <property type="project" value="UniProtKB-KW"/>
</dbReference>
<dbReference type="CDD" id="cd11492">
    <property type="entry name" value="SLC5sbd_NIS-SMVT"/>
    <property type="match status" value="1"/>
</dbReference>
<dbReference type="GO" id="GO:0015293">
    <property type="term" value="F:symporter activity"/>
    <property type="evidence" value="ECO:0007669"/>
    <property type="project" value="TreeGrafter"/>
</dbReference>
<name>A0A9Q1BB99_HOLLE</name>
<dbReference type="PANTHER" id="PTHR42985">
    <property type="entry name" value="SODIUM-COUPLED MONOCARBOXYLATE TRANSPORTER"/>
    <property type="match status" value="1"/>
</dbReference>
<evidence type="ECO:0000256" key="2">
    <source>
        <dbReference type="ARBA" id="ARBA00006434"/>
    </source>
</evidence>
<dbReference type="InterPro" id="IPR001734">
    <property type="entry name" value="Na/solute_symporter"/>
</dbReference>
<sequence>MSSPGEVATLKAWDYVVIAAVLLVSTCIGIYYALAGGRQRTANEFLLADRNMNPLPVAVSLMATFISAITVLGTPAEVYRHGTMYWTTCFSLMLSGVIISRTFITIFYEHEITSTNEYLERRFNRYVRYLGTVLFFLQAILYMGMAIYAPALALNAVTGLNFWGSVLAIGVICTFYTSIGGLKAVVWTDVFQVCIMTAGLLAVVIQGSIRLGGLREAWKIAESRDRIDFWNFNLDPTIRHTFWSLVVGQTFIWTANYGVSQAQVQRYLSCGKKSTAQIALSLALVGMVIFLSITCLAGVVMFAFYADCDPFTMGYITAGDQLLPYFVMELFGDRPGLPGLFSACVFSAALSTVSSGLNALAAIAGEDVIKSVWPDISPSLYAITTKVLGFVFGGIAILTSYLASQFEGVLEVTLTVSGLVGGPFLGLFCLGIFFPCVNSYGAAFGTLVGLAVSGWLGVGSRLYPPHSYPPSLSTEKCWVNATGAPDELTTHVLSSTVDKLPSRASSSDDEYPNIAAFYSISYAWYAAFSWSVCIVFGLLTSFATGHKDPSKTDVTLHRPIVDSFLCCFPEGCTDVCRCGVEQSEKNISLAVKMEGNQYQTETDKVSHMPYLNSEDNFTKL</sequence>
<evidence type="ECO:0000256" key="6">
    <source>
        <dbReference type="ARBA" id="ARBA00022989"/>
    </source>
</evidence>
<feature type="transmembrane region" description="Helical" evidence="12">
    <location>
        <begin position="414"/>
        <end position="434"/>
    </location>
</feature>
<dbReference type="EMBL" id="JAIZAY010000021">
    <property type="protein sequence ID" value="KAJ8021576.1"/>
    <property type="molecule type" value="Genomic_DNA"/>
</dbReference>
<evidence type="ECO:0000256" key="4">
    <source>
        <dbReference type="ARBA" id="ARBA00022475"/>
    </source>
</evidence>
<evidence type="ECO:0000256" key="10">
    <source>
        <dbReference type="ARBA" id="ARBA00023201"/>
    </source>
</evidence>
<dbReference type="GO" id="GO:0005886">
    <property type="term" value="C:plasma membrane"/>
    <property type="evidence" value="ECO:0007669"/>
    <property type="project" value="UniProtKB-SubCell"/>
</dbReference>
<feature type="transmembrane region" description="Helical" evidence="12">
    <location>
        <begin position="340"/>
        <end position="360"/>
    </location>
</feature>
<dbReference type="InterPro" id="IPR038377">
    <property type="entry name" value="Na/Glc_symporter_sf"/>
</dbReference>
<evidence type="ECO:0000313" key="13">
    <source>
        <dbReference type="EMBL" id="KAJ8021576.1"/>
    </source>
</evidence>
<evidence type="ECO:0000256" key="5">
    <source>
        <dbReference type="ARBA" id="ARBA00022692"/>
    </source>
</evidence>
<dbReference type="InterPro" id="IPR051163">
    <property type="entry name" value="Sodium:Solute_Symporter_SSF"/>
</dbReference>
<evidence type="ECO:0000256" key="11">
    <source>
        <dbReference type="RuleBase" id="RU362091"/>
    </source>
</evidence>
<dbReference type="Pfam" id="PF00474">
    <property type="entry name" value="SSF"/>
    <property type="match status" value="1"/>
</dbReference>
<keyword evidence="4" id="KW-1003">Cell membrane</keyword>
<evidence type="ECO:0000256" key="3">
    <source>
        <dbReference type="ARBA" id="ARBA00022448"/>
    </source>
</evidence>
<feature type="transmembrane region" description="Helical" evidence="12">
    <location>
        <begin position="441"/>
        <end position="463"/>
    </location>
</feature>
<feature type="transmembrane region" description="Helical" evidence="12">
    <location>
        <begin position="240"/>
        <end position="259"/>
    </location>
</feature>
<feature type="transmembrane region" description="Helical" evidence="12">
    <location>
        <begin position="522"/>
        <end position="543"/>
    </location>
</feature>
<evidence type="ECO:0000313" key="14">
    <source>
        <dbReference type="Proteomes" id="UP001152320"/>
    </source>
</evidence>
<dbReference type="PANTHER" id="PTHR42985:SF40">
    <property type="entry name" value="LD47995P-RELATED"/>
    <property type="match status" value="1"/>
</dbReference>
<dbReference type="OrthoDB" id="6132759at2759"/>
<evidence type="ECO:0000256" key="7">
    <source>
        <dbReference type="ARBA" id="ARBA00023053"/>
    </source>
</evidence>
<organism evidence="13 14">
    <name type="scientific">Holothuria leucospilota</name>
    <name type="common">Black long sea cucumber</name>
    <name type="synonym">Mertensiothuria leucospilota</name>
    <dbReference type="NCBI Taxonomy" id="206669"/>
    <lineage>
        <taxon>Eukaryota</taxon>
        <taxon>Metazoa</taxon>
        <taxon>Echinodermata</taxon>
        <taxon>Eleutherozoa</taxon>
        <taxon>Echinozoa</taxon>
        <taxon>Holothuroidea</taxon>
        <taxon>Aspidochirotacea</taxon>
        <taxon>Aspidochirotida</taxon>
        <taxon>Holothuriidae</taxon>
        <taxon>Holothuria</taxon>
    </lineage>
</organism>
<evidence type="ECO:0000256" key="8">
    <source>
        <dbReference type="ARBA" id="ARBA00023065"/>
    </source>
</evidence>
<feature type="transmembrane region" description="Helical" evidence="12">
    <location>
        <begin position="85"/>
        <end position="108"/>
    </location>
</feature>
<feature type="transmembrane region" description="Helical" evidence="12">
    <location>
        <begin position="280"/>
        <end position="305"/>
    </location>
</feature>
<accession>A0A9Q1BB99</accession>
<dbReference type="Proteomes" id="UP001152320">
    <property type="component" value="Chromosome 21"/>
</dbReference>
<keyword evidence="3" id="KW-0813">Transport</keyword>
<feature type="transmembrane region" description="Helical" evidence="12">
    <location>
        <begin position="55"/>
        <end position="73"/>
    </location>
</feature>
<feature type="transmembrane region" description="Helical" evidence="12">
    <location>
        <begin position="160"/>
        <end position="178"/>
    </location>
</feature>
<evidence type="ECO:0000256" key="9">
    <source>
        <dbReference type="ARBA" id="ARBA00023136"/>
    </source>
</evidence>
<reference evidence="13" key="1">
    <citation type="submission" date="2021-10" db="EMBL/GenBank/DDBJ databases">
        <title>Tropical sea cucumber genome reveals ecological adaptation and Cuvierian tubules defense mechanism.</title>
        <authorList>
            <person name="Chen T."/>
        </authorList>
    </citation>
    <scope>NUCLEOTIDE SEQUENCE</scope>
    <source>
        <strain evidence="13">Nanhai2018</strain>
        <tissue evidence="13">Muscle</tissue>
    </source>
</reference>
<feature type="transmembrane region" description="Helical" evidence="12">
    <location>
        <begin position="129"/>
        <end position="148"/>
    </location>
</feature>
<dbReference type="NCBIfam" id="TIGR00813">
    <property type="entry name" value="sss"/>
    <property type="match status" value="1"/>
</dbReference>
<protein>
    <submittedName>
        <fullName evidence="13">Sodium-coupled monocarboxylate transporter 1</fullName>
    </submittedName>
</protein>
<dbReference type="AlphaFoldDB" id="A0A9Q1BB99"/>